<dbReference type="AlphaFoldDB" id="A0A9N8VCM3"/>
<comment type="caution">
    <text evidence="1">The sequence shown here is derived from an EMBL/GenBank/DDBJ whole genome shotgun (WGS) entry which is preliminary data.</text>
</comment>
<name>A0A9N8VCM3_9GLOM</name>
<keyword evidence="2" id="KW-1185">Reference proteome</keyword>
<sequence>MVGVIATPIEDKVSENNNVLDKRYTYGDICWVGSYENAPCYPNCGS</sequence>
<dbReference type="Proteomes" id="UP000789405">
    <property type="component" value="Unassembled WGS sequence"/>
</dbReference>
<organism evidence="1 2">
    <name type="scientific">Dentiscutata erythropus</name>
    <dbReference type="NCBI Taxonomy" id="1348616"/>
    <lineage>
        <taxon>Eukaryota</taxon>
        <taxon>Fungi</taxon>
        <taxon>Fungi incertae sedis</taxon>
        <taxon>Mucoromycota</taxon>
        <taxon>Glomeromycotina</taxon>
        <taxon>Glomeromycetes</taxon>
        <taxon>Diversisporales</taxon>
        <taxon>Gigasporaceae</taxon>
        <taxon>Dentiscutata</taxon>
    </lineage>
</organism>
<proteinExistence type="predicted"/>
<dbReference type="EMBL" id="CAJVPY010000040">
    <property type="protein sequence ID" value="CAG8446054.1"/>
    <property type="molecule type" value="Genomic_DNA"/>
</dbReference>
<evidence type="ECO:0000313" key="1">
    <source>
        <dbReference type="EMBL" id="CAG8446054.1"/>
    </source>
</evidence>
<reference evidence="1" key="1">
    <citation type="submission" date="2021-06" db="EMBL/GenBank/DDBJ databases">
        <authorList>
            <person name="Kallberg Y."/>
            <person name="Tangrot J."/>
            <person name="Rosling A."/>
        </authorList>
    </citation>
    <scope>NUCLEOTIDE SEQUENCE</scope>
    <source>
        <strain evidence="1">MA453B</strain>
    </source>
</reference>
<accession>A0A9N8VCM3</accession>
<gene>
    <name evidence="1" type="ORF">DERYTH_LOCUS212</name>
</gene>
<protein>
    <submittedName>
        <fullName evidence="1">21143_t:CDS:1</fullName>
    </submittedName>
</protein>
<evidence type="ECO:0000313" key="2">
    <source>
        <dbReference type="Proteomes" id="UP000789405"/>
    </source>
</evidence>